<keyword evidence="4" id="KW-0411">Iron-sulfur</keyword>
<dbReference type="EMBL" id="JRFU01000075">
    <property type="protein sequence ID" value="PWE86932.1"/>
    <property type="molecule type" value="Genomic_DNA"/>
</dbReference>
<dbReference type="GO" id="GO:0051536">
    <property type="term" value="F:iron-sulfur cluster binding"/>
    <property type="evidence" value="ECO:0007669"/>
    <property type="project" value="UniProtKB-KW"/>
</dbReference>
<dbReference type="Gene3D" id="3.20.20.70">
    <property type="entry name" value="Aldolase class I"/>
    <property type="match status" value="1"/>
</dbReference>
<dbReference type="Pfam" id="PF04055">
    <property type="entry name" value="Radical_SAM"/>
    <property type="match status" value="1"/>
</dbReference>
<feature type="domain" description="Radical SAM core" evidence="5">
    <location>
        <begin position="10"/>
        <end position="146"/>
    </location>
</feature>
<keyword evidence="2" id="KW-0479">Metal-binding</keyword>
<gene>
    <name evidence="6" type="ORF">LG34_07015</name>
</gene>
<dbReference type="GO" id="GO:0046872">
    <property type="term" value="F:metal ion binding"/>
    <property type="evidence" value="ECO:0007669"/>
    <property type="project" value="UniProtKB-KW"/>
</dbReference>
<evidence type="ECO:0000256" key="1">
    <source>
        <dbReference type="ARBA" id="ARBA00022691"/>
    </source>
</evidence>
<dbReference type="Proteomes" id="UP000245288">
    <property type="component" value="Unassembled WGS sequence"/>
</dbReference>
<accession>A0A2V1JPV8</accession>
<dbReference type="InterPro" id="IPR023821">
    <property type="entry name" value="rSAM_TatD-assoc"/>
</dbReference>
<dbReference type="NCBIfam" id="TIGR04038">
    <property type="entry name" value="tatD_link_rSAM"/>
    <property type="match status" value="1"/>
</dbReference>
<keyword evidence="3" id="KW-0408">Iron</keyword>
<sequence length="170" mass="19493">MDHVGESHSLWLEREPSAEEVIAEFAKFDMNEFEEVVFCGFGEPTEALPVLLKVAAYVKETFSKPVRINTNGMGNLIWNRDITPEFEGLIDTVSISLNTPNAERYHELVRSKFGDQSFDAMIDFTKKCTRHVPKVVMTTVETTITKEEEAQCRKICEEIGAVYRIRPWED</sequence>
<evidence type="ECO:0000259" key="5">
    <source>
        <dbReference type="Pfam" id="PF04055"/>
    </source>
</evidence>
<evidence type="ECO:0000313" key="7">
    <source>
        <dbReference type="Proteomes" id="UP000245288"/>
    </source>
</evidence>
<organism evidence="6 7">
    <name type="scientific">Eubacterium ramulus</name>
    <dbReference type="NCBI Taxonomy" id="39490"/>
    <lineage>
        <taxon>Bacteria</taxon>
        <taxon>Bacillati</taxon>
        <taxon>Bacillota</taxon>
        <taxon>Clostridia</taxon>
        <taxon>Eubacteriales</taxon>
        <taxon>Eubacteriaceae</taxon>
        <taxon>Eubacterium</taxon>
    </lineage>
</organism>
<dbReference type="InterPro" id="IPR013785">
    <property type="entry name" value="Aldolase_TIM"/>
</dbReference>
<comment type="caution">
    <text evidence="6">The sequence shown here is derived from an EMBL/GenBank/DDBJ whole genome shotgun (WGS) entry which is preliminary data.</text>
</comment>
<protein>
    <submittedName>
        <fullName evidence="6">Radical SAM protein</fullName>
    </submittedName>
</protein>
<dbReference type="GO" id="GO:0003824">
    <property type="term" value="F:catalytic activity"/>
    <property type="evidence" value="ECO:0007669"/>
    <property type="project" value="InterPro"/>
</dbReference>
<keyword evidence="1" id="KW-0949">S-adenosyl-L-methionine</keyword>
<evidence type="ECO:0000256" key="4">
    <source>
        <dbReference type="ARBA" id="ARBA00023014"/>
    </source>
</evidence>
<evidence type="ECO:0000256" key="2">
    <source>
        <dbReference type="ARBA" id="ARBA00022723"/>
    </source>
</evidence>
<evidence type="ECO:0000313" key="6">
    <source>
        <dbReference type="EMBL" id="PWE86932.1"/>
    </source>
</evidence>
<dbReference type="InterPro" id="IPR058240">
    <property type="entry name" value="rSAM_sf"/>
</dbReference>
<name>A0A2V1JPV8_EUBRA</name>
<reference evidence="6 7" key="1">
    <citation type="submission" date="2014-09" db="EMBL/GenBank/DDBJ databases">
        <title>Butyrate-producing bacteria isolated from human gut.</title>
        <authorList>
            <person name="Zhang Q."/>
            <person name="Zhao L."/>
        </authorList>
    </citation>
    <scope>NUCLEOTIDE SEQUENCE [LARGE SCALE GENOMIC DNA]</scope>
    <source>
        <strain evidence="6 7">21</strain>
    </source>
</reference>
<evidence type="ECO:0000256" key="3">
    <source>
        <dbReference type="ARBA" id="ARBA00023004"/>
    </source>
</evidence>
<dbReference type="InterPro" id="IPR007197">
    <property type="entry name" value="rSAM"/>
</dbReference>
<keyword evidence="7" id="KW-1185">Reference proteome</keyword>
<dbReference type="SUPFAM" id="SSF102114">
    <property type="entry name" value="Radical SAM enzymes"/>
    <property type="match status" value="1"/>
</dbReference>
<proteinExistence type="predicted"/>
<dbReference type="AlphaFoldDB" id="A0A2V1JPV8"/>